<feature type="region of interest" description="Disordered" evidence="9">
    <location>
        <begin position="176"/>
        <end position="195"/>
    </location>
</feature>
<keyword evidence="6" id="KW-0862">Zinc</keyword>
<dbReference type="SUPFAM" id="SSF52540">
    <property type="entry name" value="P-loop containing nucleoside triphosphate hydrolases"/>
    <property type="match status" value="1"/>
</dbReference>
<dbReference type="PROSITE" id="PS00674">
    <property type="entry name" value="AAA"/>
    <property type="match status" value="1"/>
</dbReference>
<dbReference type="Pfam" id="PF01434">
    <property type="entry name" value="Peptidase_M41"/>
    <property type="match status" value="1"/>
</dbReference>
<gene>
    <name evidence="11" type="ORF">CUJ84_Chr003617</name>
</gene>
<keyword evidence="5" id="KW-0378">Hydrolase</keyword>
<dbReference type="GO" id="GO:0005886">
    <property type="term" value="C:plasma membrane"/>
    <property type="evidence" value="ECO:0007669"/>
    <property type="project" value="TreeGrafter"/>
</dbReference>
<dbReference type="InterPro" id="IPR003959">
    <property type="entry name" value="ATPase_AAA_core"/>
</dbReference>
<keyword evidence="11" id="KW-0131">Cell cycle</keyword>
<dbReference type="GO" id="GO:0004222">
    <property type="term" value="F:metalloendopeptidase activity"/>
    <property type="evidence" value="ECO:0007669"/>
    <property type="project" value="InterPro"/>
</dbReference>
<dbReference type="GO" id="GO:0016887">
    <property type="term" value="F:ATP hydrolysis activity"/>
    <property type="evidence" value="ECO:0007669"/>
    <property type="project" value="InterPro"/>
</dbReference>
<dbReference type="CDD" id="cd19481">
    <property type="entry name" value="RecA-like_protease"/>
    <property type="match status" value="1"/>
</dbReference>
<evidence type="ECO:0000256" key="2">
    <source>
        <dbReference type="ARBA" id="ARBA00010044"/>
    </source>
</evidence>
<comment type="cofactor">
    <cofactor evidence="1">
        <name>Zn(2+)</name>
        <dbReference type="ChEBI" id="CHEBI:29105"/>
    </cofactor>
</comment>
<dbReference type="InterPro" id="IPR037219">
    <property type="entry name" value="Peptidase_M41-like"/>
</dbReference>
<evidence type="ECO:0000256" key="1">
    <source>
        <dbReference type="ARBA" id="ARBA00001947"/>
    </source>
</evidence>
<dbReference type="GO" id="GO:0051301">
    <property type="term" value="P:cell division"/>
    <property type="evidence" value="ECO:0007669"/>
    <property type="project" value="UniProtKB-KW"/>
</dbReference>
<dbReference type="Gene3D" id="1.20.58.760">
    <property type="entry name" value="Peptidase M41"/>
    <property type="match status" value="1"/>
</dbReference>
<reference evidence="11 12" key="1">
    <citation type="submission" date="2017-11" db="EMBL/GenBank/DDBJ databases">
        <title>Complete genome of Rhizobium leguminosarum Norway, an ineffective micro-symbiont.</title>
        <authorList>
            <person name="Hoffrichter A."/>
            <person name="Liang J."/>
            <person name="Brachmann A."/>
            <person name="Marin M."/>
        </authorList>
    </citation>
    <scope>NUCLEOTIDE SEQUENCE [LARGE SCALE GENOMIC DNA]</scope>
    <source>
        <strain evidence="11 12">Norway</strain>
    </source>
</reference>
<protein>
    <submittedName>
        <fullName evidence="11">Cell division protein</fullName>
    </submittedName>
</protein>
<evidence type="ECO:0000256" key="6">
    <source>
        <dbReference type="ARBA" id="ARBA00022833"/>
    </source>
</evidence>
<dbReference type="InterPro" id="IPR027417">
    <property type="entry name" value="P-loop_NTPase"/>
</dbReference>
<proteinExistence type="inferred from homology"/>
<comment type="similarity">
    <text evidence="8">Belongs to the AAA ATPase family.</text>
</comment>
<keyword evidence="7" id="KW-0482">Metalloprotease</keyword>
<evidence type="ECO:0000256" key="4">
    <source>
        <dbReference type="ARBA" id="ARBA00022723"/>
    </source>
</evidence>
<sequence>MTRTSPRANTPHSMATLVAGMAIRRAIRPYLSAAKFAIAVRLGDKTDIEVYEAAARDLVESGSPMFKEARTSTLVAQAHQVRTSEWEFVRKFSAIERAILFYTDENDISSEVSLIVDARADLPALQAVYFKAAALRLGMAISDEDAEFLSSRRLHEIRLALRPGRPVHRVVRQLKSMPEAKEETSPLPENAASPRLEDLAGYGPAKSWGLRLANDLTAWRRGDLEWADVDRGVLLSGPPGTGKTTFARALANTCDVELIVASGAAWQSKGHLGEMLNAMRKSFAEAAAVRPAILLLDEFDSFGDRATGIETPHYDYKRQVVNGLLECLDPAGGREGVVVIGATNNAEAVDVALLRPGRLERIIHIPLPDEEDRKAIARFHLRGAFHGELVDFAKKTDGWSGADIAKVVRDARRISRDDNRTTVTEADISSAMPPFETFTRAERYRLAIHEAGHAVVGYHLRPESLIKVMIARGKSTGQRGAISLGQTVFRDFLTMMSTADHLRDRIAICLAGLAAERLVFGDHIVGSGGGEEADLAKASDMATMMERIYGFGNDLLFEMGSGNRPWEALRRADPQLRDLVRERLDMEVQRATKILAARRPALEILASVLSVTCEMSLAEIDRICSRTALDKQS</sequence>
<dbReference type="Gene3D" id="1.10.8.60">
    <property type="match status" value="1"/>
</dbReference>
<keyword evidence="11" id="KW-0132">Cell division</keyword>
<comment type="similarity">
    <text evidence="2">In the C-terminal section; belongs to the peptidase M41 family.</text>
</comment>
<evidence type="ECO:0000256" key="3">
    <source>
        <dbReference type="ARBA" id="ARBA00022670"/>
    </source>
</evidence>
<dbReference type="GO" id="GO:0005524">
    <property type="term" value="F:ATP binding"/>
    <property type="evidence" value="ECO:0007669"/>
    <property type="project" value="UniProtKB-KW"/>
</dbReference>
<keyword evidence="4" id="KW-0479">Metal-binding</keyword>
<evidence type="ECO:0000313" key="11">
    <source>
        <dbReference type="EMBL" id="AUW43948.1"/>
    </source>
</evidence>
<feature type="domain" description="AAA+ ATPase" evidence="10">
    <location>
        <begin position="229"/>
        <end position="369"/>
    </location>
</feature>
<accession>A0A2K9Z6T5</accession>
<keyword evidence="3" id="KW-0645">Protease</keyword>
<dbReference type="EMBL" id="CP025012">
    <property type="protein sequence ID" value="AUW43948.1"/>
    <property type="molecule type" value="Genomic_DNA"/>
</dbReference>
<evidence type="ECO:0000256" key="7">
    <source>
        <dbReference type="ARBA" id="ARBA00023049"/>
    </source>
</evidence>
<dbReference type="PANTHER" id="PTHR23076:SF97">
    <property type="entry name" value="ATP-DEPENDENT ZINC METALLOPROTEASE YME1L1"/>
    <property type="match status" value="1"/>
</dbReference>
<evidence type="ECO:0000259" key="10">
    <source>
        <dbReference type="SMART" id="SM00382"/>
    </source>
</evidence>
<evidence type="ECO:0000256" key="5">
    <source>
        <dbReference type="ARBA" id="ARBA00022801"/>
    </source>
</evidence>
<dbReference type="InterPro" id="IPR003593">
    <property type="entry name" value="AAA+_ATPase"/>
</dbReference>
<evidence type="ECO:0000256" key="9">
    <source>
        <dbReference type="SAM" id="MobiDB-lite"/>
    </source>
</evidence>
<dbReference type="Pfam" id="PF17862">
    <property type="entry name" value="AAA_lid_3"/>
    <property type="match status" value="1"/>
</dbReference>
<evidence type="ECO:0000313" key="12">
    <source>
        <dbReference type="Proteomes" id="UP000238523"/>
    </source>
</evidence>
<dbReference type="InterPro" id="IPR003960">
    <property type="entry name" value="ATPase_AAA_CS"/>
</dbReference>
<dbReference type="Pfam" id="PF00004">
    <property type="entry name" value="AAA"/>
    <property type="match status" value="1"/>
</dbReference>
<dbReference type="Gene3D" id="3.40.50.300">
    <property type="entry name" value="P-loop containing nucleotide triphosphate hydrolases"/>
    <property type="match status" value="1"/>
</dbReference>
<keyword evidence="8" id="KW-0547">Nucleotide-binding</keyword>
<dbReference type="SMART" id="SM00382">
    <property type="entry name" value="AAA"/>
    <property type="match status" value="1"/>
</dbReference>
<dbReference type="InterPro" id="IPR041569">
    <property type="entry name" value="AAA_lid_3"/>
</dbReference>
<dbReference type="SUPFAM" id="SSF140990">
    <property type="entry name" value="FtsH protease domain-like"/>
    <property type="match status" value="1"/>
</dbReference>
<dbReference type="InterPro" id="IPR000642">
    <property type="entry name" value="Peptidase_M41"/>
</dbReference>
<dbReference type="GO" id="GO:0046872">
    <property type="term" value="F:metal ion binding"/>
    <property type="evidence" value="ECO:0007669"/>
    <property type="project" value="UniProtKB-KW"/>
</dbReference>
<dbReference type="GO" id="GO:0004176">
    <property type="term" value="F:ATP-dependent peptidase activity"/>
    <property type="evidence" value="ECO:0007669"/>
    <property type="project" value="InterPro"/>
</dbReference>
<dbReference type="PANTHER" id="PTHR23076">
    <property type="entry name" value="METALLOPROTEASE M41 FTSH"/>
    <property type="match status" value="1"/>
</dbReference>
<dbReference type="GO" id="GO:0030163">
    <property type="term" value="P:protein catabolic process"/>
    <property type="evidence" value="ECO:0007669"/>
    <property type="project" value="TreeGrafter"/>
</dbReference>
<keyword evidence="8" id="KW-0067">ATP-binding</keyword>
<dbReference type="GO" id="GO:0006508">
    <property type="term" value="P:proteolysis"/>
    <property type="evidence" value="ECO:0007669"/>
    <property type="project" value="UniProtKB-KW"/>
</dbReference>
<name>A0A2K9Z6T5_RHILE</name>
<organism evidence="11 12">
    <name type="scientific">Rhizobium leguminosarum</name>
    <dbReference type="NCBI Taxonomy" id="384"/>
    <lineage>
        <taxon>Bacteria</taxon>
        <taxon>Pseudomonadati</taxon>
        <taxon>Pseudomonadota</taxon>
        <taxon>Alphaproteobacteria</taxon>
        <taxon>Hyphomicrobiales</taxon>
        <taxon>Rhizobiaceae</taxon>
        <taxon>Rhizobium/Agrobacterium group</taxon>
        <taxon>Rhizobium</taxon>
    </lineage>
</organism>
<dbReference type="Proteomes" id="UP000238523">
    <property type="component" value="Chromosome"/>
</dbReference>
<dbReference type="AlphaFoldDB" id="A0A2K9Z6T5"/>
<evidence type="ECO:0000256" key="8">
    <source>
        <dbReference type="RuleBase" id="RU003651"/>
    </source>
</evidence>
<dbReference type="RefSeq" id="WP_105007052.1">
    <property type="nucleotide sequence ID" value="NZ_CP025012.1"/>
</dbReference>